<accession>A0A828SVG4</accession>
<dbReference type="AlphaFoldDB" id="A0A828SVG4"/>
<reference evidence="1 2" key="1">
    <citation type="submission" date="2011-04" db="EMBL/GenBank/DDBJ databases">
        <authorList>
            <person name="Weinstock G."/>
            <person name="Sodergren E."/>
            <person name="Clifton S."/>
            <person name="Fulton L."/>
            <person name="Fulton B."/>
            <person name="Courtney L."/>
            <person name="Fronick C."/>
            <person name="Harrison M."/>
            <person name="Strong C."/>
            <person name="Farmer C."/>
            <person name="Delahaunty K."/>
            <person name="Markovic C."/>
            <person name="Hall O."/>
            <person name="Minx P."/>
            <person name="Tomlinson C."/>
            <person name="Mitreva M."/>
            <person name="Hou S."/>
            <person name="Chen J."/>
            <person name="Wollam A."/>
            <person name="Pepin K.H."/>
            <person name="Johnson M."/>
            <person name="Bhonagiri V."/>
            <person name="Zhang X."/>
            <person name="Suruliraj S."/>
            <person name="Warren W."/>
            <person name="Chinwalla A."/>
            <person name="Mardis E.R."/>
            <person name="Wilson R.K."/>
        </authorList>
    </citation>
    <scope>NUCLEOTIDE SEQUENCE [LARGE SCALE GENOMIC DNA]</scope>
    <source>
        <strain evidence="1 2">6014059</strain>
    </source>
</reference>
<sequence length="48" mass="5480">MSGPLLCQSIVLTNIGAKKRFILWQDLFLFKPYRRAAIVQGKLNILFG</sequence>
<organism evidence="1 2">
    <name type="scientific">Acinetobacter baumannii 6014059</name>
    <dbReference type="NCBI Taxonomy" id="525242"/>
    <lineage>
        <taxon>Bacteria</taxon>
        <taxon>Pseudomonadati</taxon>
        <taxon>Pseudomonadota</taxon>
        <taxon>Gammaproteobacteria</taxon>
        <taxon>Moraxellales</taxon>
        <taxon>Moraxellaceae</taxon>
        <taxon>Acinetobacter</taxon>
        <taxon>Acinetobacter calcoaceticus/baumannii complex</taxon>
    </lineage>
</organism>
<name>A0A828SVG4_ACIBA</name>
<proteinExistence type="predicted"/>
<protein>
    <submittedName>
        <fullName evidence="1">Uncharacterized protein</fullName>
    </submittedName>
</protein>
<dbReference type="Proteomes" id="UP000003204">
    <property type="component" value="Unassembled WGS sequence"/>
</dbReference>
<gene>
    <name evidence="1" type="ORF">HMPREF0022_01496</name>
</gene>
<evidence type="ECO:0000313" key="2">
    <source>
        <dbReference type="Proteomes" id="UP000003204"/>
    </source>
</evidence>
<comment type="caution">
    <text evidence="1">The sequence shown here is derived from an EMBL/GenBank/DDBJ whole genome shotgun (WGS) entry which is preliminary data.</text>
</comment>
<evidence type="ECO:0000313" key="1">
    <source>
        <dbReference type="EMBL" id="EGJ68817.1"/>
    </source>
</evidence>
<dbReference type="EMBL" id="ACYS02000034">
    <property type="protein sequence ID" value="EGJ68817.1"/>
    <property type="molecule type" value="Genomic_DNA"/>
</dbReference>